<dbReference type="CDD" id="cd02022">
    <property type="entry name" value="DPCK"/>
    <property type="match status" value="1"/>
</dbReference>
<comment type="similarity">
    <text evidence="1 5">Belongs to the CoaE family.</text>
</comment>
<evidence type="ECO:0000313" key="8">
    <source>
        <dbReference type="Proteomes" id="UP000199024"/>
    </source>
</evidence>
<dbReference type="Proteomes" id="UP000199024">
    <property type="component" value="Unassembled WGS sequence"/>
</dbReference>
<dbReference type="InterPro" id="IPR001977">
    <property type="entry name" value="Depp_CoAkinase"/>
</dbReference>
<dbReference type="Gene3D" id="3.40.50.300">
    <property type="entry name" value="P-loop containing nucleotide triphosphate hydrolases"/>
    <property type="match status" value="1"/>
</dbReference>
<dbReference type="NCBIfam" id="TIGR00152">
    <property type="entry name" value="dephospho-CoA kinase"/>
    <property type="match status" value="1"/>
</dbReference>
<keyword evidence="3 5" id="KW-0067">ATP-binding</keyword>
<evidence type="ECO:0000313" key="7">
    <source>
        <dbReference type="EMBL" id="SFS04592.1"/>
    </source>
</evidence>
<dbReference type="STRING" id="474950.SAMN05421771_0944"/>
<keyword evidence="4 5" id="KW-0173">Coenzyme A biosynthesis</keyword>
<gene>
    <name evidence="5" type="primary">coaE</name>
    <name evidence="7" type="ORF">SAMN05421771_0944</name>
</gene>
<dbReference type="GO" id="GO:0004140">
    <property type="term" value="F:dephospho-CoA kinase activity"/>
    <property type="evidence" value="ECO:0007669"/>
    <property type="project" value="UniProtKB-UniRule"/>
</dbReference>
<comment type="pathway">
    <text evidence="5">Cofactor biosynthesis; coenzyme A biosynthesis; CoA from (R)-pantothenate: step 5/5.</text>
</comment>
<dbReference type="AlphaFoldDB" id="A0A1I6LMX0"/>
<dbReference type="GO" id="GO:0005524">
    <property type="term" value="F:ATP binding"/>
    <property type="evidence" value="ECO:0007669"/>
    <property type="project" value="UniProtKB-UniRule"/>
</dbReference>
<protein>
    <recommendedName>
        <fullName evidence="5 6">Dephospho-CoA kinase</fullName>
        <ecNumber evidence="5 6">2.7.1.24</ecNumber>
    </recommendedName>
    <alternativeName>
        <fullName evidence="5">Dephosphocoenzyme A kinase</fullName>
    </alternativeName>
</protein>
<feature type="binding site" evidence="5">
    <location>
        <begin position="11"/>
        <end position="16"/>
    </location>
    <ligand>
        <name>ATP</name>
        <dbReference type="ChEBI" id="CHEBI:30616"/>
    </ligand>
</feature>
<sequence length="204" mass="22308">MIRIGLTGNLGSGKSTVATLFQKKGTHILASDAIGRDLMQPGQSVFEKIVQHFGPEILTADGNLNRPALGRIAFAEGRAEELNAIVHPAVIAKQIELAAALEREDPHAVLIIESALIFESKHFVANKRFDKILLVTAPESEKIARFTRRTGLPAEEALRRLALQIPDAIKRPLTDYVIENDGSLAHLEQQVDALWPTLQTLAAQ</sequence>
<dbReference type="SUPFAM" id="SSF52540">
    <property type="entry name" value="P-loop containing nucleoside triphosphate hydrolases"/>
    <property type="match status" value="1"/>
</dbReference>
<dbReference type="PANTHER" id="PTHR10695:SF46">
    <property type="entry name" value="BIFUNCTIONAL COENZYME A SYNTHASE-RELATED"/>
    <property type="match status" value="1"/>
</dbReference>
<dbReference type="HAMAP" id="MF_00376">
    <property type="entry name" value="Dephospho_CoA_kinase"/>
    <property type="match status" value="1"/>
</dbReference>
<dbReference type="GO" id="GO:0005737">
    <property type="term" value="C:cytoplasm"/>
    <property type="evidence" value="ECO:0007669"/>
    <property type="project" value="UniProtKB-SubCell"/>
</dbReference>
<keyword evidence="8" id="KW-1185">Reference proteome</keyword>
<dbReference type="PROSITE" id="PS51219">
    <property type="entry name" value="DPCK"/>
    <property type="match status" value="1"/>
</dbReference>
<organism evidence="7 8">
    <name type="scientific">Granulicella pectinivorans</name>
    <dbReference type="NCBI Taxonomy" id="474950"/>
    <lineage>
        <taxon>Bacteria</taxon>
        <taxon>Pseudomonadati</taxon>
        <taxon>Acidobacteriota</taxon>
        <taxon>Terriglobia</taxon>
        <taxon>Terriglobales</taxon>
        <taxon>Acidobacteriaceae</taxon>
        <taxon>Granulicella</taxon>
    </lineage>
</organism>
<dbReference type="InterPro" id="IPR027417">
    <property type="entry name" value="P-loop_NTPase"/>
</dbReference>
<dbReference type="OrthoDB" id="9812943at2"/>
<dbReference type="EMBL" id="FOZL01000001">
    <property type="protein sequence ID" value="SFS04592.1"/>
    <property type="molecule type" value="Genomic_DNA"/>
</dbReference>
<evidence type="ECO:0000256" key="5">
    <source>
        <dbReference type="HAMAP-Rule" id="MF_00376"/>
    </source>
</evidence>
<evidence type="ECO:0000256" key="4">
    <source>
        <dbReference type="ARBA" id="ARBA00022993"/>
    </source>
</evidence>
<evidence type="ECO:0000256" key="3">
    <source>
        <dbReference type="ARBA" id="ARBA00022840"/>
    </source>
</evidence>
<comment type="catalytic activity">
    <reaction evidence="5">
        <text>3'-dephospho-CoA + ATP = ADP + CoA + H(+)</text>
        <dbReference type="Rhea" id="RHEA:18245"/>
        <dbReference type="ChEBI" id="CHEBI:15378"/>
        <dbReference type="ChEBI" id="CHEBI:30616"/>
        <dbReference type="ChEBI" id="CHEBI:57287"/>
        <dbReference type="ChEBI" id="CHEBI:57328"/>
        <dbReference type="ChEBI" id="CHEBI:456216"/>
        <dbReference type="EC" id="2.7.1.24"/>
    </reaction>
</comment>
<dbReference type="PANTHER" id="PTHR10695">
    <property type="entry name" value="DEPHOSPHO-COA KINASE-RELATED"/>
    <property type="match status" value="1"/>
</dbReference>
<comment type="function">
    <text evidence="5">Catalyzes the phosphorylation of the 3'-hydroxyl group of dephosphocoenzyme A to form coenzyme A.</text>
</comment>
<dbReference type="GO" id="GO:0015937">
    <property type="term" value="P:coenzyme A biosynthetic process"/>
    <property type="evidence" value="ECO:0007669"/>
    <property type="project" value="UniProtKB-UniRule"/>
</dbReference>
<reference evidence="7 8" key="1">
    <citation type="submission" date="2016-10" db="EMBL/GenBank/DDBJ databases">
        <authorList>
            <person name="de Groot N.N."/>
        </authorList>
    </citation>
    <scope>NUCLEOTIDE SEQUENCE [LARGE SCALE GENOMIC DNA]</scope>
    <source>
        <strain evidence="7 8">DSM 21001</strain>
    </source>
</reference>
<name>A0A1I6LMX0_9BACT</name>
<dbReference type="Pfam" id="PF01121">
    <property type="entry name" value="CoaE"/>
    <property type="match status" value="1"/>
</dbReference>
<evidence type="ECO:0000256" key="1">
    <source>
        <dbReference type="ARBA" id="ARBA00009018"/>
    </source>
</evidence>
<dbReference type="UniPathway" id="UPA00241">
    <property type="reaction ID" value="UER00356"/>
</dbReference>
<evidence type="ECO:0000256" key="6">
    <source>
        <dbReference type="NCBIfam" id="TIGR00152"/>
    </source>
</evidence>
<comment type="subcellular location">
    <subcellularLocation>
        <location evidence="5">Cytoplasm</location>
    </subcellularLocation>
</comment>
<evidence type="ECO:0000256" key="2">
    <source>
        <dbReference type="ARBA" id="ARBA00022741"/>
    </source>
</evidence>
<proteinExistence type="inferred from homology"/>
<keyword evidence="5" id="KW-0963">Cytoplasm</keyword>
<keyword evidence="2 5" id="KW-0547">Nucleotide-binding</keyword>
<keyword evidence="5 7" id="KW-0418">Kinase</keyword>
<dbReference type="EC" id="2.7.1.24" evidence="5 6"/>
<accession>A0A1I6LMX0</accession>
<keyword evidence="5" id="KW-0808">Transferase</keyword>
<dbReference type="RefSeq" id="WP_089837071.1">
    <property type="nucleotide sequence ID" value="NZ_FOZL01000001.1"/>
</dbReference>